<dbReference type="InterPro" id="IPR003750">
    <property type="entry name" value="Put_MeTrfase-C9orf114-like"/>
</dbReference>
<organism evidence="3">
    <name type="scientific">Graphocephala atropunctata</name>
    <dbReference type="NCBI Taxonomy" id="36148"/>
    <lineage>
        <taxon>Eukaryota</taxon>
        <taxon>Metazoa</taxon>
        <taxon>Ecdysozoa</taxon>
        <taxon>Arthropoda</taxon>
        <taxon>Hexapoda</taxon>
        <taxon>Insecta</taxon>
        <taxon>Pterygota</taxon>
        <taxon>Neoptera</taxon>
        <taxon>Paraneoptera</taxon>
        <taxon>Hemiptera</taxon>
        <taxon>Auchenorrhyncha</taxon>
        <taxon>Membracoidea</taxon>
        <taxon>Cicadellidae</taxon>
        <taxon>Cicadellinae</taxon>
        <taxon>Cicadellini</taxon>
        <taxon>Graphocephala</taxon>
    </lineage>
</organism>
<protein>
    <submittedName>
        <fullName evidence="3">Uncharacterized protein</fullName>
    </submittedName>
</protein>
<proteinExistence type="inferred from homology"/>
<evidence type="ECO:0000256" key="1">
    <source>
        <dbReference type="ARBA" id="ARBA00009841"/>
    </source>
</evidence>
<dbReference type="InterPro" id="IPR029028">
    <property type="entry name" value="Alpha/beta_knot_MTases"/>
</dbReference>
<dbReference type="SUPFAM" id="SSF75217">
    <property type="entry name" value="alpha/beta knot"/>
    <property type="match status" value="1"/>
</dbReference>
<comment type="similarity">
    <text evidence="1">Belongs to the class IV-like SAM-binding methyltransferase superfamily.</text>
</comment>
<accession>A0A1B6KIM3</accession>
<feature type="region of interest" description="Disordered" evidence="2">
    <location>
        <begin position="41"/>
        <end position="67"/>
    </location>
</feature>
<dbReference type="AlphaFoldDB" id="A0A1B6KIM3"/>
<evidence type="ECO:0000313" key="3">
    <source>
        <dbReference type="EMBL" id="JAT11301.1"/>
    </source>
</evidence>
<dbReference type="PANTHER" id="PTHR12150:SF13">
    <property type="entry name" value="METHYLTRANSFERASE C9ORF114-RELATED"/>
    <property type="match status" value="1"/>
</dbReference>
<reference evidence="3" key="1">
    <citation type="submission" date="2015-11" db="EMBL/GenBank/DDBJ databases">
        <title>De novo transcriptome assembly of four potential Pierce s Disease insect vectors from Arizona vineyards.</title>
        <authorList>
            <person name="Tassone E.E."/>
        </authorList>
    </citation>
    <scope>NUCLEOTIDE SEQUENCE</scope>
</reference>
<dbReference type="EMBL" id="GEBQ01028676">
    <property type="protein sequence ID" value="JAT11301.1"/>
    <property type="molecule type" value="Transcribed_RNA"/>
</dbReference>
<evidence type="ECO:0000256" key="2">
    <source>
        <dbReference type="SAM" id="MobiDB-lite"/>
    </source>
</evidence>
<dbReference type="Gene3D" id="3.40.1280.10">
    <property type="match status" value="1"/>
</dbReference>
<feature type="non-terminal residue" evidence="3">
    <location>
        <position position="109"/>
    </location>
</feature>
<dbReference type="PANTHER" id="PTHR12150">
    <property type="entry name" value="CLASS IV SAM-BINDING METHYLTRANSFERASE-RELATED"/>
    <property type="match status" value="1"/>
</dbReference>
<name>A0A1B6KIM3_9HEMI</name>
<gene>
    <name evidence="3" type="ORF">g.9884</name>
</gene>
<sequence length="109" mass="12384">MSPITQKQNFKNLNVERKQERKKWKEQKLLKAAVEFKRELEDDHPKGDLDVEDAPQYEDHVNGNVPQRTCPPYTISIAVPGSILDNAQTSELKTYLAGQVARAASIYCV</sequence>
<dbReference type="InterPro" id="IPR029026">
    <property type="entry name" value="tRNA_m1G_MTases_N"/>
</dbReference>
<dbReference type="Pfam" id="PF02598">
    <property type="entry name" value="Methyltrn_RNA_3"/>
    <property type="match status" value="1"/>
</dbReference>